<name>X1F5A3_9ZZZZ</name>
<feature type="non-terminal residue" evidence="1">
    <location>
        <position position="1"/>
    </location>
</feature>
<evidence type="ECO:0008006" key="2">
    <source>
        <dbReference type="Google" id="ProtNLM"/>
    </source>
</evidence>
<reference evidence="1" key="1">
    <citation type="journal article" date="2014" name="Front. Microbiol.">
        <title>High frequency of phylogenetically diverse reductive dehalogenase-homologous genes in deep subseafloor sedimentary metagenomes.</title>
        <authorList>
            <person name="Kawai M."/>
            <person name="Futagami T."/>
            <person name="Toyoda A."/>
            <person name="Takaki Y."/>
            <person name="Nishi S."/>
            <person name="Hori S."/>
            <person name="Arai W."/>
            <person name="Tsubouchi T."/>
            <person name="Morono Y."/>
            <person name="Uchiyama I."/>
            <person name="Ito T."/>
            <person name="Fujiyama A."/>
            <person name="Inagaki F."/>
            <person name="Takami H."/>
        </authorList>
    </citation>
    <scope>NUCLEOTIDE SEQUENCE</scope>
    <source>
        <strain evidence="1">Expedition CK06-06</strain>
    </source>
</reference>
<dbReference type="EMBL" id="BARU01008352">
    <property type="protein sequence ID" value="GAH40117.1"/>
    <property type="molecule type" value="Genomic_DNA"/>
</dbReference>
<protein>
    <recommendedName>
        <fullName evidence="2">Uroporphyrinogen decarboxylase (URO-D) domain-containing protein</fullName>
    </recommendedName>
</protein>
<proteinExistence type="predicted"/>
<sequence>GVEALTPAPMGDMTLEEIKKTVGDKMVVLDLLPVIDFLPYRPLKELLEFTRRTIDMFAPKLILGISDEISQIGQIEKVEAISGLVDKICGLAE</sequence>
<accession>X1F5A3</accession>
<comment type="caution">
    <text evidence="1">The sequence shown here is derived from an EMBL/GenBank/DDBJ whole genome shotgun (WGS) entry which is preliminary data.</text>
</comment>
<dbReference type="AlphaFoldDB" id="X1F5A3"/>
<gene>
    <name evidence="1" type="ORF">S03H2_16356</name>
</gene>
<evidence type="ECO:0000313" key="1">
    <source>
        <dbReference type="EMBL" id="GAH40117.1"/>
    </source>
</evidence>
<organism evidence="1">
    <name type="scientific">marine sediment metagenome</name>
    <dbReference type="NCBI Taxonomy" id="412755"/>
    <lineage>
        <taxon>unclassified sequences</taxon>
        <taxon>metagenomes</taxon>
        <taxon>ecological metagenomes</taxon>
    </lineage>
</organism>